<evidence type="ECO:0000313" key="2">
    <source>
        <dbReference type="EMBL" id="CDX61613.1"/>
    </source>
</evidence>
<dbReference type="Proteomes" id="UP000046122">
    <property type="component" value="Unassembled WGS sequence"/>
</dbReference>
<gene>
    <name evidence="2" type="ORF">MPL3365_640002</name>
</gene>
<dbReference type="EMBL" id="CCNE01000061">
    <property type="protein sequence ID" value="CDX61613.1"/>
    <property type="molecule type" value="Genomic_DNA"/>
</dbReference>
<organism evidence="2 3">
    <name type="scientific">Mesorhizobium plurifarium</name>
    <dbReference type="NCBI Taxonomy" id="69974"/>
    <lineage>
        <taxon>Bacteria</taxon>
        <taxon>Pseudomonadati</taxon>
        <taxon>Pseudomonadota</taxon>
        <taxon>Alphaproteobacteria</taxon>
        <taxon>Hyphomicrobiales</taxon>
        <taxon>Phyllobacteriaceae</taxon>
        <taxon>Mesorhizobium</taxon>
    </lineage>
</organism>
<protein>
    <submittedName>
        <fullName evidence="2">Uncharacterized protein</fullName>
    </submittedName>
</protein>
<feature type="region of interest" description="Disordered" evidence="1">
    <location>
        <begin position="59"/>
        <end position="90"/>
    </location>
</feature>
<feature type="compositionally biased region" description="Basic residues" evidence="1">
    <location>
        <begin position="69"/>
        <end position="90"/>
    </location>
</feature>
<feature type="compositionally biased region" description="Low complexity" evidence="1">
    <location>
        <begin position="144"/>
        <end position="156"/>
    </location>
</feature>
<evidence type="ECO:0000313" key="3">
    <source>
        <dbReference type="Proteomes" id="UP000046122"/>
    </source>
</evidence>
<dbReference type="AlphaFoldDB" id="A0A090GBP6"/>
<evidence type="ECO:0000256" key="1">
    <source>
        <dbReference type="SAM" id="MobiDB-lite"/>
    </source>
</evidence>
<reference evidence="2 3" key="1">
    <citation type="submission" date="2014-08" db="EMBL/GenBank/DDBJ databases">
        <authorList>
            <person name="Moulin Lionel"/>
        </authorList>
    </citation>
    <scope>NUCLEOTIDE SEQUENCE [LARGE SCALE GENOMIC DNA]</scope>
</reference>
<name>A0A090GBP6_MESPL</name>
<proteinExistence type="predicted"/>
<sequence>MRKVKYAAGVRQITPQGLLGCHRYAQNCWIRLGHREEILFDVSSGKAYLYLRINLDDGHGEAKASTTRPKGRGLGPRRRTQPSPRGRARHAVCRQSLLRCQGPCAGPLRDGAPPSSRSRADQRRRQRLRGLAANLLQSSERLGRPGPRRAGAPAAGSKGRTQDLCRGPRLHRPTQDGEARPHRAATCRRYRHTLWRQGAPAKSRAGHGAQKKTTRSALTVRATSLVGTYEQLRAAVLSARLITGSGLVTLRRQGMVAWIKAATTTPNFTPPCPVHRPPSAGAIATSELTLILASLVVTLTAEPAHA</sequence>
<feature type="region of interest" description="Disordered" evidence="1">
    <location>
        <begin position="104"/>
        <end position="184"/>
    </location>
</feature>
<accession>A0A090GBP6</accession>